<keyword evidence="1" id="KW-0678">Repressor</keyword>
<evidence type="ECO:0000313" key="8">
    <source>
        <dbReference type="Proteomes" id="UP000317763"/>
    </source>
</evidence>
<keyword evidence="2" id="KW-1277">Toxin-antitoxin system</keyword>
<evidence type="ECO:0000313" key="7">
    <source>
        <dbReference type="EMBL" id="TSE30591.1"/>
    </source>
</evidence>
<keyword evidence="4" id="KW-0012">Acyltransferase</keyword>
<dbReference type="GO" id="GO:0016747">
    <property type="term" value="F:acyltransferase activity, transferring groups other than amino-acyl groups"/>
    <property type="evidence" value="ECO:0007669"/>
    <property type="project" value="InterPro"/>
</dbReference>
<dbReference type="EMBL" id="VJOM01000021">
    <property type="protein sequence ID" value="TSE30591.1"/>
    <property type="molecule type" value="Genomic_DNA"/>
</dbReference>
<dbReference type="AlphaFoldDB" id="A0A554X417"/>
<dbReference type="CDD" id="cd04301">
    <property type="entry name" value="NAT_SF"/>
    <property type="match status" value="1"/>
</dbReference>
<organism evidence="7 8">
    <name type="scientific">Tepidimonas taiwanensis</name>
    <dbReference type="NCBI Taxonomy" id="307486"/>
    <lineage>
        <taxon>Bacteria</taxon>
        <taxon>Pseudomonadati</taxon>
        <taxon>Pseudomonadota</taxon>
        <taxon>Betaproteobacteria</taxon>
        <taxon>Burkholderiales</taxon>
        <taxon>Tepidimonas</taxon>
    </lineage>
</organism>
<dbReference type="PANTHER" id="PTHR36449:SF1">
    <property type="entry name" value="ACETYLTRANSFERASE"/>
    <property type="match status" value="1"/>
</dbReference>
<keyword evidence="3 7" id="KW-0808">Transferase</keyword>
<keyword evidence="8" id="KW-1185">Reference proteome</keyword>
<dbReference type="PROSITE" id="PS51186">
    <property type="entry name" value="GNAT"/>
    <property type="match status" value="1"/>
</dbReference>
<dbReference type="Pfam" id="PF13673">
    <property type="entry name" value="Acetyltransf_10"/>
    <property type="match status" value="1"/>
</dbReference>
<name>A0A554X417_9BURK</name>
<proteinExistence type="predicted"/>
<dbReference type="PANTHER" id="PTHR36449">
    <property type="entry name" value="ACETYLTRANSFERASE-RELATED"/>
    <property type="match status" value="1"/>
</dbReference>
<dbReference type="InterPro" id="IPR016181">
    <property type="entry name" value="Acyl_CoA_acyltransferase"/>
</dbReference>
<evidence type="ECO:0000256" key="4">
    <source>
        <dbReference type="ARBA" id="ARBA00023315"/>
    </source>
</evidence>
<evidence type="ECO:0000256" key="3">
    <source>
        <dbReference type="ARBA" id="ARBA00022679"/>
    </source>
</evidence>
<comment type="catalytic activity">
    <reaction evidence="5">
        <text>glycyl-tRNA(Gly) + acetyl-CoA = N-acetylglycyl-tRNA(Gly) + CoA + H(+)</text>
        <dbReference type="Rhea" id="RHEA:81867"/>
        <dbReference type="Rhea" id="RHEA-COMP:9683"/>
        <dbReference type="Rhea" id="RHEA-COMP:19766"/>
        <dbReference type="ChEBI" id="CHEBI:15378"/>
        <dbReference type="ChEBI" id="CHEBI:57287"/>
        <dbReference type="ChEBI" id="CHEBI:57288"/>
        <dbReference type="ChEBI" id="CHEBI:78522"/>
        <dbReference type="ChEBI" id="CHEBI:232036"/>
    </reaction>
</comment>
<protein>
    <submittedName>
        <fullName evidence="7">Acetyltransferase (GNAT) domain protein</fullName>
    </submittedName>
</protein>
<evidence type="ECO:0000256" key="5">
    <source>
        <dbReference type="ARBA" id="ARBA00049880"/>
    </source>
</evidence>
<feature type="domain" description="N-acetyltransferase" evidence="6">
    <location>
        <begin position="4"/>
        <end position="159"/>
    </location>
</feature>
<gene>
    <name evidence="7" type="ORF">Ttaiw_01848</name>
</gene>
<sequence>MSQARFRVVPLDATHDRLAFDCDNPALNRYLREQASQDVRRRIAACFVALADGQRIAGYYTLASASLLLADLPPGIGKKLPRYPTVPAVRMGRLAVDRAFKGQGLGGALLADALSRAARSEIAAFALMVDAKDEAAAFYRHHGFIALIDSPLTLFLPLATVRAVEGV</sequence>
<dbReference type="RefSeq" id="WP_043702348.1">
    <property type="nucleotide sequence ID" value="NZ_CP083911.1"/>
</dbReference>
<dbReference type="Proteomes" id="UP000317763">
    <property type="component" value="Unassembled WGS sequence"/>
</dbReference>
<dbReference type="OrthoDB" id="9799147at2"/>
<comment type="caution">
    <text evidence="7">The sequence shown here is derived from an EMBL/GenBank/DDBJ whole genome shotgun (WGS) entry which is preliminary data.</text>
</comment>
<accession>A0A554X417</accession>
<dbReference type="InterPro" id="IPR000182">
    <property type="entry name" value="GNAT_dom"/>
</dbReference>
<dbReference type="Gene3D" id="3.40.630.30">
    <property type="match status" value="1"/>
</dbReference>
<evidence type="ECO:0000259" key="6">
    <source>
        <dbReference type="PROSITE" id="PS51186"/>
    </source>
</evidence>
<dbReference type="STRING" id="307486.GCA_000807215_02610"/>
<reference evidence="7 8" key="1">
    <citation type="submission" date="2019-07" db="EMBL/GenBank/DDBJ databases">
        <title>Tepidimonas taiwanensis I1-1 draft genome.</title>
        <authorList>
            <person name="Da Costa M.S."/>
            <person name="Froufe H.J.C."/>
            <person name="Egas C."/>
            <person name="Albuquerque L."/>
        </authorList>
    </citation>
    <scope>NUCLEOTIDE SEQUENCE [LARGE SCALE GENOMIC DNA]</scope>
    <source>
        <strain evidence="7 8">I1-1</strain>
    </source>
</reference>
<evidence type="ECO:0000256" key="2">
    <source>
        <dbReference type="ARBA" id="ARBA00022649"/>
    </source>
</evidence>
<evidence type="ECO:0000256" key="1">
    <source>
        <dbReference type="ARBA" id="ARBA00022491"/>
    </source>
</evidence>
<dbReference type="SUPFAM" id="SSF55729">
    <property type="entry name" value="Acyl-CoA N-acyltransferases (Nat)"/>
    <property type="match status" value="1"/>
</dbReference>